<name>A0A9D1E2Q5_9BACT</name>
<feature type="chain" id="PRO_5038628879" description="alpha-L-fucosidase" evidence="6">
    <location>
        <begin position="22"/>
        <end position="481"/>
    </location>
</feature>
<evidence type="ECO:0000256" key="3">
    <source>
        <dbReference type="ARBA" id="ARBA00022729"/>
    </source>
</evidence>
<evidence type="ECO:0000256" key="5">
    <source>
        <dbReference type="ARBA" id="ARBA00023295"/>
    </source>
</evidence>
<dbReference type="PANTHER" id="PTHR10030:SF37">
    <property type="entry name" value="ALPHA-L-FUCOSIDASE-RELATED"/>
    <property type="match status" value="1"/>
</dbReference>
<evidence type="ECO:0000256" key="4">
    <source>
        <dbReference type="ARBA" id="ARBA00022801"/>
    </source>
</evidence>
<keyword evidence="4" id="KW-0378">Hydrolase</keyword>
<dbReference type="InterPro" id="IPR057739">
    <property type="entry name" value="Glyco_hydro_29_N"/>
</dbReference>
<comment type="caution">
    <text evidence="8">The sequence shown here is derived from an EMBL/GenBank/DDBJ whole genome shotgun (WGS) entry which is preliminary data.</text>
</comment>
<dbReference type="SUPFAM" id="SSF51445">
    <property type="entry name" value="(Trans)glycosidases"/>
    <property type="match status" value="1"/>
</dbReference>
<dbReference type="AlphaFoldDB" id="A0A9D1E2Q5"/>
<dbReference type="GO" id="GO:0004560">
    <property type="term" value="F:alpha-L-fucosidase activity"/>
    <property type="evidence" value="ECO:0007669"/>
    <property type="project" value="InterPro"/>
</dbReference>
<reference evidence="8" key="1">
    <citation type="submission" date="2020-10" db="EMBL/GenBank/DDBJ databases">
        <authorList>
            <person name="Gilroy R."/>
        </authorList>
    </citation>
    <scope>NUCLEOTIDE SEQUENCE</scope>
    <source>
        <strain evidence="8">ChiHjej13B12-12457</strain>
    </source>
</reference>
<dbReference type="GO" id="GO:0005764">
    <property type="term" value="C:lysosome"/>
    <property type="evidence" value="ECO:0007669"/>
    <property type="project" value="TreeGrafter"/>
</dbReference>
<proteinExistence type="inferred from homology"/>
<evidence type="ECO:0000256" key="2">
    <source>
        <dbReference type="ARBA" id="ARBA00012662"/>
    </source>
</evidence>
<dbReference type="Gene3D" id="3.20.20.80">
    <property type="entry name" value="Glycosidases"/>
    <property type="match status" value="1"/>
</dbReference>
<dbReference type="PANTHER" id="PTHR10030">
    <property type="entry name" value="ALPHA-L-FUCOSIDASE"/>
    <property type="match status" value="1"/>
</dbReference>
<keyword evidence="3 6" id="KW-0732">Signal</keyword>
<organism evidence="8 9">
    <name type="scientific">Candidatus Coprenecus avistercoris</name>
    <dbReference type="NCBI Taxonomy" id="2840730"/>
    <lineage>
        <taxon>Bacteria</taxon>
        <taxon>Pseudomonadati</taxon>
        <taxon>Bacteroidota</taxon>
        <taxon>Bacteroidia</taxon>
        <taxon>Bacteroidales</taxon>
        <taxon>Rikenellaceae</taxon>
        <taxon>Rikenellaceae incertae sedis</taxon>
        <taxon>Candidatus Coprenecus</taxon>
    </lineage>
</organism>
<evidence type="ECO:0000259" key="7">
    <source>
        <dbReference type="Pfam" id="PF01120"/>
    </source>
</evidence>
<dbReference type="InterPro" id="IPR000933">
    <property type="entry name" value="Glyco_hydro_29"/>
</dbReference>
<dbReference type="EMBL" id="DVHI01000103">
    <property type="protein sequence ID" value="HIR63551.1"/>
    <property type="molecule type" value="Genomic_DNA"/>
</dbReference>
<reference evidence="8" key="2">
    <citation type="journal article" date="2021" name="PeerJ">
        <title>Extensive microbial diversity within the chicken gut microbiome revealed by metagenomics and culture.</title>
        <authorList>
            <person name="Gilroy R."/>
            <person name="Ravi A."/>
            <person name="Getino M."/>
            <person name="Pursley I."/>
            <person name="Horton D.L."/>
            <person name="Alikhan N.F."/>
            <person name="Baker D."/>
            <person name="Gharbi K."/>
            <person name="Hall N."/>
            <person name="Watson M."/>
            <person name="Adriaenssens E.M."/>
            <person name="Foster-Nyarko E."/>
            <person name="Jarju S."/>
            <person name="Secka A."/>
            <person name="Antonio M."/>
            <person name="Oren A."/>
            <person name="Chaudhuri R.R."/>
            <person name="La Ragione R."/>
            <person name="Hildebrand F."/>
            <person name="Pallen M.J."/>
        </authorList>
    </citation>
    <scope>NUCLEOTIDE SEQUENCE</scope>
    <source>
        <strain evidence="8">ChiHjej13B12-12457</strain>
    </source>
</reference>
<dbReference type="GO" id="GO:0006004">
    <property type="term" value="P:fucose metabolic process"/>
    <property type="evidence" value="ECO:0007669"/>
    <property type="project" value="TreeGrafter"/>
</dbReference>
<gene>
    <name evidence="8" type="ORF">IAC94_08570</name>
</gene>
<dbReference type="InterPro" id="IPR017853">
    <property type="entry name" value="GH"/>
</dbReference>
<protein>
    <recommendedName>
        <fullName evidence="2">alpha-L-fucosidase</fullName>
        <ecNumber evidence="2">3.2.1.51</ecNumber>
    </recommendedName>
</protein>
<accession>A0A9D1E2Q5</accession>
<evidence type="ECO:0000313" key="9">
    <source>
        <dbReference type="Proteomes" id="UP000886744"/>
    </source>
</evidence>
<keyword evidence="5" id="KW-0326">Glycosidase</keyword>
<feature type="signal peptide" evidence="6">
    <location>
        <begin position="1"/>
        <end position="21"/>
    </location>
</feature>
<evidence type="ECO:0000313" key="8">
    <source>
        <dbReference type="EMBL" id="HIR63551.1"/>
    </source>
</evidence>
<sequence length="481" mass="53737">MNIRKWFCIALLLTVCLLSSASVKDTACIPVPAERQLKWHEAELGVVFHYDLHVFDGQAYGQGSNRITPVEDYNIFAPEHLDTDQWIRAAKAAGARFAILTATHETGFGLWQSDVNPYCLKAVRWRDGKGDIVADFVASCRKYGLQPGLYVGIRWNSLLGIHNFAAEGDGDFARNRQEWYRRYCERMVEELCSRYGDLFMIWFDGGADDPRGMGPDVEPIIDSLQPDCLFYHNVDRADLRWGGSETGTVGYPCWSTFPYPYSHNRNNESASEHNRLLAHGDPEGQYWVPAMADTPLRGAGGRHEWFWEPGDEDAVYSLDALMSMYEKSVGRNATLIVGLTPGPDGLLPEGDVRRLEEWGEETQRRYGTPVASASGRGGTFLLEFPQQSAGDRQSSATSGAVSVDRCVIQEDIAQGERIRSFRVEVRMPDGQWQTVYTGTSVGHKHIAVFDRPVTATAVRLVVDSSRAVPCISCFSVYPALQ</sequence>
<dbReference type="Gene3D" id="2.60.120.260">
    <property type="entry name" value="Galactose-binding domain-like"/>
    <property type="match status" value="1"/>
</dbReference>
<dbReference type="Pfam" id="PF01120">
    <property type="entry name" value="Alpha_L_fucos"/>
    <property type="match status" value="1"/>
</dbReference>
<dbReference type="GO" id="GO:0016139">
    <property type="term" value="P:glycoside catabolic process"/>
    <property type="evidence" value="ECO:0007669"/>
    <property type="project" value="TreeGrafter"/>
</dbReference>
<dbReference type="Proteomes" id="UP000886744">
    <property type="component" value="Unassembled WGS sequence"/>
</dbReference>
<evidence type="ECO:0000256" key="6">
    <source>
        <dbReference type="SAM" id="SignalP"/>
    </source>
</evidence>
<feature type="domain" description="Glycoside hydrolase family 29 N-terminal" evidence="7">
    <location>
        <begin position="73"/>
        <end position="360"/>
    </location>
</feature>
<dbReference type="EC" id="3.2.1.51" evidence="2"/>
<dbReference type="SMART" id="SM00812">
    <property type="entry name" value="Alpha_L_fucos"/>
    <property type="match status" value="1"/>
</dbReference>
<comment type="similarity">
    <text evidence="1">Belongs to the glycosyl hydrolase 29 family.</text>
</comment>
<evidence type="ECO:0000256" key="1">
    <source>
        <dbReference type="ARBA" id="ARBA00007951"/>
    </source>
</evidence>